<keyword evidence="2" id="KW-1185">Reference proteome</keyword>
<proteinExistence type="predicted"/>
<protein>
    <submittedName>
        <fullName evidence="1">E3 ubiquitin-protein like</fullName>
    </submittedName>
</protein>
<dbReference type="Proteomes" id="UP001604277">
    <property type="component" value="Unassembled WGS sequence"/>
</dbReference>
<sequence length="202" mass="22690">MFLSSLSHPNESVLELSKGAQREMITGIAGLSRMIERFDFTSEPTKHYVPLSSYTIGILNSPHVVESFEDDTIVQSINQNTEETDNYMKSTPSRTPINLQQHPTMHTSFSCTEFKGISLVKFLFRSIATSAISAIAYQVLEEFELNSPLKFLPQFHCRDQLPVLLLPLLIKFSKEVEFASDVIHVASQNGLKSILTFSDSLT</sequence>
<dbReference type="AlphaFoldDB" id="A0ABD1SRE5"/>
<dbReference type="EMBL" id="JBFOLJ010000010">
    <property type="protein sequence ID" value="KAL2503276.1"/>
    <property type="molecule type" value="Genomic_DNA"/>
</dbReference>
<reference evidence="2" key="1">
    <citation type="submission" date="2024-07" db="EMBL/GenBank/DDBJ databases">
        <title>Two chromosome-level genome assemblies of Korean endemic species Abeliophyllum distichum and Forsythia ovata (Oleaceae).</title>
        <authorList>
            <person name="Jang H."/>
        </authorList>
    </citation>
    <scope>NUCLEOTIDE SEQUENCE [LARGE SCALE GENOMIC DNA]</scope>
</reference>
<organism evidence="1 2">
    <name type="scientific">Forsythia ovata</name>
    <dbReference type="NCBI Taxonomy" id="205694"/>
    <lineage>
        <taxon>Eukaryota</taxon>
        <taxon>Viridiplantae</taxon>
        <taxon>Streptophyta</taxon>
        <taxon>Embryophyta</taxon>
        <taxon>Tracheophyta</taxon>
        <taxon>Spermatophyta</taxon>
        <taxon>Magnoliopsida</taxon>
        <taxon>eudicotyledons</taxon>
        <taxon>Gunneridae</taxon>
        <taxon>Pentapetalae</taxon>
        <taxon>asterids</taxon>
        <taxon>lamiids</taxon>
        <taxon>Lamiales</taxon>
        <taxon>Oleaceae</taxon>
        <taxon>Forsythieae</taxon>
        <taxon>Forsythia</taxon>
    </lineage>
</organism>
<evidence type="ECO:0000313" key="2">
    <source>
        <dbReference type="Proteomes" id="UP001604277"/>
    </source>
</evidence>
<evidence type="ECO:0000313" key="1">
    <source>
        <dbReference type="EMBL" id="KAL2503276.1"/>
    </source>
</evidence>
<accession>A0ABD1SRE5</accession>
<comment type="caution">
    <text evidence="1">The sequence shown here is derived from an EMBL/GenBank/DDBJ whole genome shotgun (WGS) entry which is preliminary data.</text>
</comment>
<name>A0ABD1SRE5_9LAMI</name>
<gene>
    <name evidence="1" type="ORF">Fot_37124</name>
</gene>